<dbReference type="SUPFAM" id="SSF101353">
    <property type="entry name" value="Putative anticodon-binding domain of alanyl-tRNA synthetase (AlaRS)"/>
    <property type="match status" value="1"/>
</dbReference>
<dbReference type="EMBL" id="LNIX01000001">
    <property type="protein sequence ID" value="OXA62084.1"/>
    <property type="molecule type" value="Genomic_DNA"/>
</dbReference>
<dbReference type="Pfam" id="PF01411">
    <property type="entry name" value="tRNA-synt_2c"/>
    <property type="match status" value="1"/>
</dbReference>
<keyword evidence="9 16" id="KW-0862">Zinc</keyword>
<comment type="domain">
    <text evidence="16">Consists of three domains; the N-terminal catalytic domain, the editing domain and the C-terminal C-Ala domain. The editing domain removes incorrectly charged amino acids, while the C-Ala domain, along with tRNA(Ala), serves as a bridge to cooperatively bring together the editing and aminoacylation centers thus stimulating deacylation of misacylated tRNAs.</text>
</comment>
<dbReference type="Pfam" id="PF02272">
    <property type="entry name" value="DHHA1"/>
    <property type="match status" value="1"/>
</dbReference>
<dbReference type="InterPro" id="IPR023033">
    <property type="entry name" value="Ala_tRNA_ligase_euk/bac"/>
</dbReference>
<keyword evidence="10 16" id="KW-0067">ATP-binding</keyword>
<dbReference type="GO" id="GO:0006419">
    <property type="term" value="P:alanyl-tRNA aminoacylation"/>
    <property type="evidence" value="ECO:0007669"/>
    <property type="project" value="InterPro"/>
</dbReference>
<dbReference type="InterPro" id="IPR059090">
    <property type="entry name" value="ALA1_helical"/>
</dbReference>
<sequence>MDTPTIRSSFINFFTSKHSHSYVHSSSVIPHDDPTLLFANAGMNQFKPVFLGTVDPGSDMAKLTRVVNTQKCIRAGGKHNDLEDVGKDVYHHTFFEMLGNWSFGDYFKKEICTWSWEWLTETLALPKDRLYVTYFGGDEKAGLEPDEECRGIWEALGLPPTHILPGSMKDNFWEMGDTGPCGPCSEIHFDRIGDRDASHLVNMDDPDVLEVWNLVFIQFNREADTSLRPLPKKHIDCGMGLERIVSVVQGHRSNYDTDLFTPIFEEIKKWSPTTPTYHGRIAPEDTQGTDMAYRVVADHIRTLTIALADGGRPDSTGRGYVLRRILRRGIRYSIEKLGAKRGDFAGLVGVVCQILGGTFPELLKSPTTTMTIINEEEAQFMRTLTRGRALLERTIGKLEFSKFLPGDVAWRLYDTYGFPLDLTQLMCEEKSLSVDLEGYEEAKKRAVMISQGKMGGDEGVGLGLDVHSIGELQGRGVQRTEDQGKYLYQVGEGGGEEYDFPPHLATLLAIRQPSTFTPVAPQSSTPTILILSSTSFYADAGGQIHDEGFITSTTSDAEFIVTNTQSRGGYICHYGTVTEGEFTVGDVVELHLDGNRRKQIMNNHTGTHVLNFALRGVLEAEPEQKGSHVGPDRLRFDFSSKAALTSKQVKDAESICNAVVAQDLVVYAKESSLASAKAIKGLRAVFNEAYPDPVRVVSIGVDVEELERDPSGGKGVDFSVEFCGGTHLLRSSHMGSFVIASEEAIAKGIRRIVGLTGPEAARAENKANLMIQQVAEIKKGPKADWSKKIVEMGEELNQAVISQWKKDELRAQLKELRKILDDEDKAAKAQVVLSVVEQVKGIMVEEEGREFYVKILQSGASAKALDAGLRQVKAASPWKPALFISVESPTKVYVMAQVPPAAVEKGLKANEWVGQVAELLQGKGGGKAESAQVQGSSAMNVEKCIEICSEFAKLKLK</sequence>
<evidence type="ECO:0000256" key="2">
    <source>
        <dbReference type="ARBA" id="ARBA00013168"/>
    </source>
</evidence>
<evidence type="ECO:0000256" key="3">
    <source>
        <dbReference type="ARBA" id="ARBA00017959"/>
    </source>
</evidence>
<evidence type="ECO:0000256" key="1">
    <source>
        <dbReference type="ARBA" id="ARBA00008429"/>
    </source>
</evidence>
<dbReference type="GO" id="GO:0008270">
    <property type="term" value="F:zinc ion binding"/>
    <property type="evidence" value="ECO:0007669"/>
    <property type="project" value="UniProtKB-UniRule"/>
</dbReference>
<reference evidence="18 19" key="1">
    <citation type="submission" date="2015-12" db="EMBL/GenBank/DDBJ databases">
        <title>The genome of Folsomia candida.</title>
        <authorList>
            <person name="Faddeeva A."/>
            <person name="Derks M.F."/>
            <person name="Anvar Y."/>
            <person name="Smit S."/>
            <person name="Van Straalen N."/>
            <person name="Roelofs D."/>
        </authorList>
    </citation>
    <scope>NUCLEOTIDE SEQUENCE [LARGE SCALE GENOMIC DNA]</scope>
    <source>
        <strain evidence="18 19">VU population</strain>
        <tissue evidence="18">Whole body</tissue>
    </source>
</reference>
<dbReference type="Gene3D" id="2.40.30.130">
    <property type="match status" value="1"/>
</dbReference>
<evidence type="ECO:0000256" key="5">
    <source>
        <dbReference type="ARBA" id="ARBA00022555"/>
    </source>
</evidence>
<dbReference type="OrthoDB" id="2423964at2759"/>
<evidence type="ECO:0000256" key="16">
    <source>
        <dbReference type="HAMAP-Rule" id="MF_03133"/>
    </source>
</evidence>
<dbReference type="InterPro" id="IPR003156">
    <property type="entry name" value="DHHA1_dom"/>
</dbReference>
<dbReference type="HAMAP" id="MF_00036_B">
    <property type="entry name" value="Ala_tRNA_synth_B"/>
    <property type="match status" value="1"/>
</dbReference>
<dbReference type="InterPro" id="IPR018164">
    <property type="entry name" value="Ala-tRNA-synth_IIc_N"/>
</dbReference>
<keyword evidence="5 16" id="KW-0820">tRNA-binding</keyword>
<feature type="domain" description="Alanyl-transfer RNA synthetases family profile" evidence="17">
    <location>
        <begin position="1"/>
        <end position="766"/>
    </location>
</feature>
<evidence type="ECO:0000256" key="6">
    <source>
        <dbReference type="ARBA" id="ARBA00022598"/>
    </source>
</evidence>
<dbReference type="SUPFAM" id="SSF55186">
    <property type="entry name" value="ThrRS/AlaRS common domain"/>
    <property type="match status" value="1"/>
</dbReference>
<dbReference type="FunFam" id="3.30.930.10:FF:000011">
    <property type="entry name" value="Alanine--tRNA ligase, cytoplasmic"/>
    <property type="match status" value="1"/>
</dbReference>
<dbReference type="PANTHER" id="PTHR11777:SF9">
    <property type="entry name" value="ALANINE--TRNA LIGASE, CYTOPLASMIC"/>
    <property type="match status" value="1"/>
</dbReference>
<evidence type="ECO:0000256" key="10">
    <source>
        <dbReference type="ARBA" id="ARBA00022840"/>
    </source>
</evidence>
<dbReference type="Pfam" id="PF26023">
    <property type="entry name" value="ALA1"/>
    <property type="match status" value="1"/>
</dbReference>
<feature type="binding site" evidence="16">
    <location>
        <position position="723"/>
    </location>
    <ligand>
        <name>Zn(2+)</name>
        <dbReference type="ChEBI" id="CHEBI:29105"/>
    </ligand>
</feature>
<evidence type="ECO:0000256" key="14">
    <source>
        <dbReference type="ARBA" id="ARBA00032577"/>
    </source>
</evidence>
<dbReference type="SMART" id="SM00863">
    <property type="entry name" value="tRNA_SAD"/>
    <property type="match status" value="1"/>
</dbReference>
<evidence type="ECO:0000313" key="19">
    <source>
        <dbReference type="Proteomes" id="UP000198287"/>
    </source>
</evidence>
<dbReference type="SUPFAM" id="SSF55681">
    <property type="entry name" value="Class II aaRS and biotin synthetases"/>
    <property type="match status" value="1"/>
</dbReference>
<feature type="binding site" evidence="16">
    <location>
        <position position="727"/>
    </location>
    <ligand>
        <name>Zn(2+)</name>
        <dbReference type="ChEBI" id="CHEBI:29105"/>
    </ligand>
</feature>
<evidence type="ECO:0000256" key="12">
    <source>
        <dbReference type="ARBA" id="ARBA00022917"/>
    </source>
</evidence>
<comment type="similarity">
    <text evidence="1">Belongs to the class-II aminoacyl-tRNA synthetase family. Alax-L subfamily.</text>
</comment>
<dbReference type="STRING" id="158441.A0A226EYC1"/>
<evidence type="ECO:0000256" key="15">
    <source>
        <dbReference type="ARBA" id="ARBA00048300"/>
    </source>
</evidence>
<dbReference type="InterPro" id="IPR018162">
    <property type="entry name" value="Ala-tRNA-ligase_IIc_anticod-bd"/>
</dbReference>
<dbReference type="Gene3D" id="3.30.980.10">
    <property type="entry name" value="Threonyl-trna Synthetase, Chain A, domain 2"/>
    <property type="match status" value="1"/>
</dbReference>
<dbReference type="Pfam" id="PF07973">
    <property type="entry name" value="tRNA_SAD"/>
    <property type="match status" value="1"/>
</dbReference>
<name>A0A226EYC1_FOLCA</name>
<dbReference type="PRINTS" id="PR00980">
    <property type="entry name" value="TRNASYNTHALA"/>
</dbReference>
<comment type="function">
    <text evidence="16">Catalyzes the attachment of alanine to tRNA(Ala) in a two-step reaction: alanine is first activated by ATP to form Ala-AMP and then transferred to the acceptor end of tRNA(Ala). Also edits incorrectly charged tRNA(Ala) via its editing domain.</text>
</comment>
<keyword evidence="19" id="KW-1185">Reference proteome</keyword>
<keyword evidence="13 16" id="KW-0030">Aminoacyl-tRNA synthetase</keyword>
<dbReference type="InterPro" id="IPR018165">
    <property type="entry name" value="Ala-tRNA-synth_IIc_core"/>
</dbReference>
<evidence type="ECO:0000256" key="13">
    <source>
        <dbReference type="ARBA" id="ARBA00023146"/>
    </source>
</evidence>
<dbReference type="GO" id="GO:0005524">
    <property type="term" value="F:ATP binding"/>
    <property type="evidence" value="ECO:0007669"/>
    <property type="project" value="UniProtKB-UniRule"/>
</dbReference>
<dbReference type="Gene3D" id="3.30.930.10">
    <property type="entry name" value="Bira Bifunctional Protein, Domain 2"/>
    <property type="match status" value="1"/>
</dbReference>
<dbReference type="InterPro" id="IPR050058">
    <property type="entry name" value="Ala-tRNA_ligase"/>
</dbReference>
<evidence type="ECO:0000256" key="7">
    <source>
        <dbReference type="ARBA" id="ARBA00022723"/>
    </source>
</evidence>
<evidence type="ECO:0000256" key="4">
    <source>
        <dbReference type="ARBA" id="ARBA00022490"/>
    </source>
</evidence>
<dbReference type="GO" id="GO:0000049">
    <property type="term" value="F:tRNA binding"/>
    <property type="evidence" value="ECO:0007669"/>
    <property type="project" value="UniProtKB-KW"/>
</dbReference>
<dbReference type="InterPro" id="IPR045864">
    <property type="entry name" value="aa-tRNA-synth_II/BPL/LPL"/>
</dbReference>
<dbReference type="CDD" id="cd00673">
    <property type="entry name" value="AlaRS_core"/>
    <property type="match status" value="1"/>
</dbReference>
<dbReference type="SUPFAM" id="SSF50447">
    <property type="entry name" value="Translation proteins"/>
    <property type="match status" value="1"/>
</dbReference>
<keyword evidence="4" id="KW-0963">Cytoplasm</keyword>
<proteinExistence type="inferred from homology"/>
<keyword evidence="11 16" id="KW-0694">RNA-binding</keyword>
<dbReference type="InterPro" id="IPR002318">
    <property type="entry name" value="Ala-tRNA-lgiase_IIc"/>
</dbReference>
<dbReference type="AlphaFoldDB" id="A0A226EYC1"/>
<keyword evidence="8 16" id="KW-0547">Nucleotide-binding</keyword>
<dbReference type="PROSITE" id="PS50860">
    <property type="entry name" value="AA_TRNA_LIGASE_II_ALA"/>
    <property type="match status" value="1"/>
</dbReference>
<feature type="binding site" evidence="16">
    <location>
        <position position="604"/>
    </location>
    <ligand>
        <name>Zn(2+)</name>
        <dbReference type="ChEBI" id="CHEBI:29105"/>
    </ligand>
</feature>
<gene>
    <name evidence="18" type="ORF">Fcan01_02276</name>
</gene>
<keyword evidence="6 16" id="KW-0436">Ligase</keyword>
<dbReference type="FunFam" id="3.30.980.10:FF:000004">
    <property type="entry name" value="Alanine--tRNA ligase, cytoplasmic"/>
    <property type="match status" value="1"/>
</dbReference>
<comment type="catalytic activity">
    <reaction evidence="15 16">
        <text>tRNA(Ala) + L-alanine + ATP = L-alanyl-tRNA(Ala) + AMP + diphosphate</text>
        <dbReference type="Rhea" id="RHEA:12540"/>
        <dbReference type="Rhea" id="RHEA-COMP:9657"/>
        <dbReference type="Rhea" id="RHEA-COMP:9923"/>
        <dbReference type="ChEBI" id="CHEBI:30616"/>
        <dbReference type="ChEBI" id="CHEBI:33019"/>
        <dbReference type="ChEBI" id="CHEBI:57972"/>
        <dbReference type="ChEBI" id="CHEBI:78442"/>
        <dbReference type="ChEBI" id="CHEBI:78497"/>
        <dbReference type="ChEBI" id="CHEBI:456215"/>
        <dbReference type="EC" id="6.1.1.7"/>
    </reaction>
</comment>
<dbReference type="OMA" id="NKKDNFW"/>
<keyword evidence="7 16" id="KW-0479">Metal-binding</keyword>
<dbReference type="GO" id="GO:0004813">
    <property type="term" value="F:alanine-tRNA ligase activity"/>
    <property type="evidence" value="ECO:0007669"/>
    <property type="project" value="UniProtKB-UniRule"/>
</dbReference>
<dbReference type="GO" id="GO:0005739">
    <property type="term" value="C:mitochondrion"/>
    <property type="evidence" value="ECO:0007669"/>
    <property type="project" value="TreeGrafter"/>
</dbReference>
<evidence type="ECO:0000256" key="9">
    <source>
        <dbReference type="ARBA" id="ARBA00022833"/>
    </source>
</evidence>
<accession>A0A226EYC1</accession>
<feature type="binding site" evidence="16">
    <location>
        <position position="608"/>
    </location>
    <ligand>
        <name>Zn(2+)</name>
        <dbReference type="ChEBI" id="CHEBI:29105"/>
    </ligand>
</feature>
<comment type="caution">
    <text evidence="18">The sequence shown here is derived from an EMBL/GenBank/DDBJ whole genome shotgun (WGS) entry which is preliminary data.</text>
</comment>
<evidence type="ECO:0000259" key="17">
    <source>
        <dbReference type="PROSITE" id="PS50860"/>
    </source>
</evidence>
<protein>
    <recommendedName>
        <fullName evidence="3">Alanine--tRNA ligase</fullName>
        <ecNumber evidence="2">6.1.1.7</ecNumber>
    </recommendedName>
    <alternativeName>
        <fullName evidence="14">Alanyl-tRNA synthetase</fullName>
    </alternativeName>
</protein>
<dbReference type="Gene3D" id="3.10.310.40">
    <property type="match status" value="1"/>
</dbReference>
<comment type="cofactor">
    <cofactor evidence="16">
        <name>Zn(2+)</name>
        <dbReference type="ChEBI" id="CHEBI:29105"/>
    </cofactor>
    <text evidence="16">Binds 1 zinc ion per subunit.</text>
</comment>
<dbReference type="PANTHER" id="PTHR11777">
    <property type="entry name" value="ALANYL-TRNA SYNTHETASE"/>
    <property type="match status" value="1"/>
</dbReference>
<evidence type="ECO:0000256" key="11">
    <source>
        <dbReference type="ARBA" id="ARBA00022884"/>
    </source>
</evidence>
<dbReference type="Proteomes" id="UP000198287">
    <property type="component" value="Unassembled WGS sequence"/>
</dbReference>
<dbReference type="InterPro" id="IPR009000">
    <property type="entry name" value="Transl_B-barrel_sf"/>
</dbReference>
<dbReference type="EC" id="6.1.1.7" evidence="2"/>
<evidence type="ECO:0000313" key="18">
    <source>
        <dbReference type="EMBL" id="OXA62084.1"/>
    </source>
</evidence>
<keyword evidence="12 16" id="KW-0648">Protein biosynthesis</keyword>
<evidence type="ECO:0000256" key="8">
    <source>
        <dbReference type="ARBA" id="ARBA00022741"/>
    </source>
</evidence>
<dbReference type="InterPro" id="IPR018163">
    <property type="entry name" value="Thr/Ala-tRNA-synth_IIc_edit"/>
</dbReference>
<dbReference type="GO" id="GO:0002161">
    <property type="term" value="F:aminoacyl-tRNA deacylase activity"/>
    <property type="evidence" value="ECO:0007669"/>
    <property type="project" value="TreeGrafter"/>
</dbReference>
<organism evidence="18 19">
    <name type="scientific">Folsomia candida</name>
    <name type="common">Springtail</name>
    <dbReference type="NCBI Taxonomy" id="158441"/>
    <lineage>
        <taxon>Eukaryota</taxon>
        <taxon>Metazoa</taxon>
        <taxon>Ecdysozoa</taxon>
        <taxon>Arthropoda</taxon>
        <taxon>Hexapoda</taxon>
        <taxon>Collembola</taxon>
        <taxon>Entomobryomorpha</taxon>
        <taxon>Isotomoidea</taxon>
        <taxon>Isotomidae</taxon>
        <taxon>Proisotominae</taxon>
        <taxon>Folsomia</taxon>
    </lineage>
</organism>
<dbReference type="NCBIfam" id="TIGR00344">
    <property type="entry name" value="alaS"/>
    <property type="match status" value="1"/>
</dbReference>
<comment type="subunit">
    <text evidence="16">Monomer.</text>
</comment>
<dbReference type="InterPro" id="IPR012947">
    <property type="entry name" value="tRNA_SAD"/>
</dbReference>
<dbReference type="FunFam" id="3.10.310.40:FF:000002">
    <property type="entry name" value="alanine--tRNA ligase, cytoplasmic"/>
    <property type="match status" value="1"/>
</dbReference>